<proteinExistence type="predicted"/>
<dbReference type="AlphaFoldDB" id="A0A2N9ATW7"/>
<protein>
    <submittedName>
        <fullName evidence="2">Uncharacterized protein</fullName>
    </submittedName>
</protein>
<reference evidence="3" key="1">
    <citation type="submission" date="2017-10" db="EMBL/GenBank/DDBJ databases">
        <authorList>
            <person name="Regsiter A."/>
            <person name="William W."/>
        </authorList>
    </citation>
    <scope>NUCLEOTIDE SEQUENCE [LARGE SCALE GENOMIC DNA]</scope>
</reference>
<feature type="region of interest" description="Disordered" evidence="1">
    <location>
        <begin position="1"/>
        <end position="20"/>
    </location>
</feature>
<dbReference type="Proteomes" id="UP000233769">
    <property type="component" value="Chromosome tk0001"/>
</dbReference>
<evidence type="ECO:0000313" key="2">
    <source>
        <dbReference type="EMBL" id="SOR30660.1"/>
    </source>
</evidence>
<sequence length="127" mass="14117">MARPDPRQPSMLDALERATPTVTPAEDAKVRAYVADILPRGVPTYVRRVLAVRPYKGGRDLMGPADGFEADIEVFDGRPATVRISGRLGEAGYAWSLPEGDEAFYWDDRRSAWRRLSKAEAAKRRAA</sequence>
<evidence type="ECO:0000313" key="3">
    <source>
        <dbReference type="Proteomes" id="UP000233769"/>
    </source>
</evidence>
<gene>
    <name evidence="2" type="ORF">TK0001_4058</name>
</gene>
<name>A0A2N9ATW7_METEX</name>
<dbReference type="EMBL" id="LT962688">
    <property type="protein sequence ID" value="SOR30660.1"/>
    <property type="molecule type" value="Genomic_DNA"/>
</dbReference>
<accession>A0A2N9ATW7</accession>
<evidence type="ECO:0000256" key="1">
    <source>
        <dbReference type="SAM" id="MobiDB-lite"/>
    </source>
</evidence>
<organism evidence="2 3">
    <name type="scientific">Methylorubrum extorquens</name>
    <name type="common">Methylobacterium dichloromethanicum</name>
    <name type="synonym">Methylobacterium extorquens</name>
    <dbReference type="NCBI Taxonomy" id="408"/>
    <lineage>
        <taxon>Bacteria</taxon>
        <taxon>Pseudomonadati</taxon>
        <taxon>Pseudomonadota</taxon>
        <taxon>Alphaproteobacteria</taxon>
        <taxon>Hyphomicrobiales</taxon>
        <taxon>Methylobacteriaceae</taxon>
        <taxon>Methylorubrum</taxon>
    </lineage>
</organism>